<dbReference type="GO" id="GO:0003677">
    <property type="term" value="F:DNA binding"/>
    <property type="evidence" value="ECO:0007669"/>
    <property type="project" value="InterPro"/>
</dbReference>
<organism evidence="2 3">
    <name type="scientific">Rhodomicrobium udaipurense</name>
    <dbReference type="NCBI Taxonomy" id="1202716"/>
    <lineage>
        <taxon>Bacteria</taxon>
        <taxon>Pseudomonadati</taxon>
        <taxon>Pseudomonadota</taxon>
        <taxon>Alphaproteobacteria</taxon>
        <taxon>Hyphomicrobiales</taxon>
        <taxon>Hyphomicrobiaceae</taxon>
        <taxon>Rhodomicrobium</taxon>
    </lineage>
</organism>
<evidence type="ECO:0000259" key="1">
    <source>
        <dbReference type="PROSITE" id="PS50943"/>
    </source>
</evidence>
<dbReference type="AlphaFoldDB" id="A0A8I1GFI0"/>
<sequence length="167" mass="19026">MQKTIKPQHEEDLGGIVVRLLNSVQLYKCTKCDCEEVVIPDLEGLAKAVALVRALMPMRLSGGELKFIRKTLDMTQKEFAEKMDLAPETLSRWENNHPGTGEYSEKLLRHNVCAFLYKDVLAVDYDPAIIANLRLAPRKEPFSPIEMRLVKVKDRMERVDAWDQAAA</sequence>
<dbReference type="PROSITE" id="PS50943">
    <property type="entry name" value="HTH_CROC1"/>
    <property type="match status" value="1"/>
</dbReference>
<dbReference type="Proteomes" id="UP000623250">
    <property type="component" value="Unassembled WGS sequence"/>
</dbReference>
<dbReference type="InterPro" id="IPR010982">
    <property type="entry name" value="Lambda_DNA-bd_dom_sf"/>
</dbReference>
<keyword evidence="3" id="KW-1185">Reference proteome</keyword>
<comment type="caution">
    <text evidence="2">The sequence shown here is derived from an EMBL/GenBank/DDBJ whole genome shotgun (WGS) entry which is preliminary data.</text>
</comment>
<dbReference type="Gene3D" id="1.10.260.40">
    <property type="entry name" value="lambda repressor-like DNA-binding domains"/>
    <property type="match status" value="1"/>
</dbReference>
<dbReference type="Pfam" id="PF01381">
    <property type="entry name" value="HTH_3"/>
    <property type="match status" value="1"/>
</dbReference>
<dbReference type="InterPro" id="IPR001387">
    <property type="entry name" value="Cro/C1-type_HTH"/>
</dbReference>
<name>A0A8I1GFI0_9HYPH</name>
<evidence type="ECO:0000313" key="3">
    <source>
        <dbReference type="Proteomes" id="UP000623250"/>
    </source>
</evidence>
<protein>
    <submittedName>
        <fullName evidence="2">Helix-turn-helix domain-containing protein</fullName>
    </submittedName>
</protein>
<dbReference type="EMBL" id="JAEMUK010000004">
    <property type="protein sequence ID" value="MBJ7542330.1"/>
    <property type="molecule type" value="Genomic_DNA"/>
</dbReference>
<reference evidence="2 3" key="1">
    <citation type="submission" date="2020-12" db="EMBL/GenBank/DDBJ databases">
        <title>Revised draft genomes of Rhodomicrobium vannielii ATCC 17100 and Rhodomicrobium udaipurense JA643.</title>
        <authorList>
            <person name="Conners E.M."/>
            <person name="Davenport E.J."/>
            <person name="Bose A."/>
        </authorList>
    </citation>
    <scope>NUCLEOTIDE SEQUENCE [LARGE SCALE GENOMIC DNA]</scope>
    <source>
        <strain evidence="2 3">JA643</strain>
    </source>
</reference>
<proteinExistence type="predicted"/>
<feature type="domain" description="HTH cro/C1-type" evidence="1">
    <location>
        <begin position="65"/>
        <end position="96"/>
    </location>
</feature>
<dbReference type="CDD" id="cd00093">
    <property type="entry name" value="HTH_XRE"/>
    <property type="match status" value="1"/>
</dbReference>
<accession>A0A8I1GFI0</accession>
<dbReference type="SUPFAM" id="SSF47413">
    <property type="entry name" value="lambda repressor-like DNA-binding domains"/>
    <property type="match status" value="1"/>
</dbReference>
<evidence type="ECO:0000313" key="2">
    <source>
        <dbReference type="EMBL" id="MBJ7542330.1"/>
    </source>
</evidence>
<gene>
    <name evidence="2" type="ORF">JDN41_02020</name>
</gene>
<dbReference type="SMART" id="SM00530">
    <property type="entry name" value="HTH_XRE"/>
    <property type="match status" value="1"/>
</dbReference>
<dbReference type="RefSeq" id="WP_162173188.1">
    <property type="nucleotide sequence ID" value="NZ_JAEMUK010000004.1"/>
</dbReference>